<dbReference type="SMART" id="SM00256">
    <property type="entry name" value="FBOX"/>
    <property type="match status" value="1"/>
</dbReference>
<proteinExistence type="predicted"/>
<dbReference type="SMART" id="SM00992">
    <property type="entry name" value="YccV-like"/>
    <property type="match status" value="1"/>
</dbReference>
<comment type="caution">
    <text evidence="3">The sequence shown here is derived from an EMBL/GenBank/DDBJ whole genome shotgun (WGS) entry which is preliminary data.</text>
</comment>
<protein>
    <recommendedName>
        <fullName evidence="2">F-box domain-containing protein</fullName>
    </recommendedName>
</protein>
<dbReference type="PANTHER" id="PTHR31350">
    <property type="entry name" value="SI:DKEY-261L7.2"/>
    <property type="match status" value="1"/>
</dbReference>
<accession>A0A420Y978</accession>
<evidence type="ECO:0000259" key="2">
    <source>
        <dbReference type="PROSITE" id="PS50181"/>
    </source>
</evidence>
<evidence type="ECO:0000313" key="4">
    <source>
        <dbReference type="Proteomes" id="UP000275385"/>
    </source>
</evidence>
<dbReference type="Pfam" id="PF12937">
    <property type="entry name" value="F-box-like"/>
    <property type="match status" value="1"/>
</dbReference>
<dbReference type="InterPro" id="IPR036623">
    <property type="entry name" value="Hemimethylated_DNA-bd_sf"/>
</dbReference>
<dbReference type="Proteomes" id="UP000275385">
    <property type="component" value="Unassembled WGS sequence"/>
</dbReference>
<dbReference type="EMBL" id="QVQW01000030">
    <property type="protein sequence ID" value="RKU44454.1"/>
    <property type="molecule type" value="Genomic_DNA"/>
</dbReference>
<dbReference type="GO" id="GO:0003677">
    <property type="term" value="F:DNA binding"/>
    <property type="evidence" value="ECO:0007669"/>
    <property type="project" value="InterPro"/>
</dbReference>
<dbReference type="Pfam" id="PF08755">
    <property type="entry name" value="YccV-like"/>
    <property type="match status" value="1"/>
</dbReference>
<name>A0A420Y978_9PEZI</name>
<organism evidence="3 4">
    <name type="scientific">Coniochaeta pulveracea</name>
    <dbReference type="NCBI Taxonomy" id="177199"/>
    <lineage>
        <taxon>Eukaryota</taxon>
        <taxon>Fungi</taxon>
        <taxon>Dikarya</taxon>
        <taxon>Ascomycota</taxon>
        <taxon>Pezizomycotina</taxon>
        <taxon>Sordariomycetes</taxon>
        <taxon>Sordariomycetidae</taxon>
        <taxon>Coniochaetales</taxon>
        <taxon>Coniochaetaceae</taxon>
        <taxon>Coniochaeta</taxon>
    </lineage>
</organism>
<dbReference type="AlphaFoldDB" id="A0A420Y978"/>
<feature type="domain" description="F-box" evidence="2">
    <location>
        <begin position="1"/>
        <end position="44"/>
    </location>
</feature>
<dbReference type="OrthoDB" id="28868at2759"/>
<dbReference type="InterPro" id="IPR001810">
    <property type="entry name" value="F-box_dom"/>
</dbReference>
<dbReference type="PANTHER" id="PTHR31350:SF27">
    <property type="entry name" value="HEMIMETHYLATED DNA-BINDING DOMAIN-CONTAINING PROTEIN"/>
    <property type="match status" value="1"/>
</dbReference>
<dbReference type="Gene3D" id="2.30.30.390">
    <property type="entry name" value="Hemimethylated DNA-binding domain"/>
    <property type="match status" value="1"/>
</dbReference>
<dbReference type="Pfam" id="PF13369">
    <property type="entry name" value="Transglut_core2"/>
    <property type="match status" value="1"/>
</dbReference>
<feature type="region of interest" description="Disordered" evidence="1">
    <location>
        <begin position="540"/>
        <end position="562"/>
    </location>
</feature>
<dbReference type="InterPro" id="IPR032698">
    <property type="entry name" value="SirB1_N"/>
</dbReference>
<dbReference type="Gene3D" id="1.20.1280.50">
    <property type="match status" value="1"/>
</dbReference>
<evidence type="ECO:0000256" key="1">
    <source>
        <dbReference type="SAM" id="MobiDB-lite"/>
    </source>
</evidence>
<dbReference type="SUPFAM" id="SSF141255">
    <property type="entry name" value="YccV-like"/>
    <property type="match status" value="1"/>
</dbReference>
<reference evidence="3 4" key="1">
    <citation type="submission" date="2018-08" db="EMBL/GenBank/DDBJ databases">
        <title>Draft genome of the lignicolous fungus Coniochaeta pulveracea.</title>
        <authorList>
            <person name="Borstlap C.J."/>
            <person name="De Witt R.N."/>
            <person name="Botha A."/>
            <person name="Volschenk H."/>
        </authorList>
    </citation>
    <scope>NUCLEOTIDE SEQUENCE [LARGE SCALE GENOMIC DNA]</scope>
    <source>
        <strain evidence="3 4">CAB683</strain>
    </source>
</reference>
<dbReference type="InterPro" id="IPR036047">
    <property type="entry name" value="F-box-like_dom_sf"/>
</dbReference>
<dbReference type="SUPFAM" id="SSF81383">
    <property type="entry name" value="F-box domain"/>
    <property type="match status" value="1"/>
</dbReference>
<gene>
    <name evidence="3" type="ORF">DL546_001008</name>
</gene>
<sequence length="629" mass="72560">MSLPVEILSLIFHYVSPEENLSSLQFVSRQFNHVANEPLLWRHYCQHSLRYWDPRHDFPTLLEKDVKSVNWKSLFCERRFINEIVAELLDEIIQSTAHRLTKIEHVCEFGLDAKDYLLGQMNPRGDAEDYLARRYWANTMLDSIHRGMAIDVWYNAAKASWMPSDTDAVDEEEGPGLDRCLSAFDMFVLHDQEYDMDWVCHRLDAMAAEFRNEYRQFNTWSTRQQALALVQWLRGKKGFMGLPMLTGESHYRNLRNCLIGHALSEDDHNSLPIISCAIFQQLATRLGLHADLVSYPGHVHVSVQPPTGFDADGNLLSSPTSNPGRIYFNPHGSSDEVSKALLRHRLVEVGWQGNPDTVLEPASIPETITRTGNNIVATYNMATTLPDTHPAQPALRHLRAGHPSLNLEAAKYSYMWASIMMAGVTTPFWAVQVSTFLSHVLARYHQEDMWIVEKYLRPAYNRWRETQPNVLDNHVTERELHYVLNSLRNLDNREVDTTNRRYTQDIQQRVVYRVGDVFRHKRYGYVGIINGWTTGGSGPLPGYPRCENSSEEDASEPGTPERRGRWRTFYCALKSGNDRVKVAQESIEIIKEPARIPESLMYMAGKFFKRFDRDECRFVSNINELYPDD</sequence>
<dbReference type="STRING" id="177199.A0A420Y978"/>
<keyword evidence="4" id="KW-1185">Reference proteome</keyword>
<dbReference type="InterPro" id="IPR011722">
    <property type="entry name" value="Hemimethylated_DNA-bd_dom"/>
</dbReference>
<dbReference type="PROSITE" id="PS50181">
    <property type="entry name" value="FBOX"/>
    <property type="match status" value="1"/>
</dbReference>
<evidence type="ECO:0000313" key="3">
    <source>
        <dbReference type="EMBL" id="RKU44454.1"/>
    </source>
</evidence>